<dbReference type="SMART" id="SM00100">
    <property type="entry name" value="cNMP"/>
    <property type="match status" value="1"/>
</dbReference>
<dbReference type="InterPro" id="IPR003737">
    <property type="entry name" value="GlcNAc_PI_deacetylase-related"/>
</dbReference>
<organism evidence="4 5">
    <name type="scientific">Friedmanniella luteola</name>
    <dbReference type="NCBI Taxonomy" id="546871"/>
    <lineage>
        <taxon>Bacteria</taxon>
        <taxon>Bacillati</taxon>
        <taxon>Actinomycetota</taxon>
        <taxon>Actinomycetes</taxon>
        <taxon>Propionibacteriales</taxon>
        <taxon>Nocardioidaceae</taxon>
        <taxon>Friedmanniella</taxon>
    </lineage>
</organism>
<feature type="domain" description="Cyclic nucleotide-binding" evidence="3">
    <location>
        <begin position="218"/>
        <end position="300"/>
    </location>
</feature>
<dbReference type="InterPro" id="IPR000595">
    <property type="entry name" value="cNMP-bd_dom"/>
</dbReference>
<dbReference type="GO" id="GO:0016811">
    <property type="term" value="F:hydrolase activity, acting on carbon-nitrogen (but not peptide) bonds, in linear amides"/>
    <property type="evidence" value="ECO:0007669"/>
    <property type="project" value="TreeGrafter"/>
</dbReference>
<dbReference type="Gene3D" id="3.40.50.10320">
    <property type="entry name" value="LmbE-like"/>
    <property type="match status" value="1"/>
</dbReference>
<dbReference type="Gene3D" id="2.60.120.10">
    <property type="entry name" value="Jelly Rolls"/>
    <property type="match status" value="1"/>
</dbReference>
<dbReference type="RefSeq" id="WP_172826017.1">
    <property type="nucleotide sequence ID" value="NZ_LT629749.1"/>
</dbReference>
<gene>
    <name evidence="4" type="ORF">SAMN04488543_0645</name>
</gene>
<dbReference type="PANTHER" id="PTHR12993:SF11">
    <property type="entry name" value="N-ACETYLGLUCOSAMINYL-PHOSPHATIDYLINOSITOL DE-N-ACETYLASE"/>
    <property type="match status" value="1"/>
</dbReference>
<dbReference type="STRING" id="546871.SAMN04488543_0645"/>
<dbReference type="PANTHER" id="PTHR12993">
    <property type="entry name" value="N-ACETYLGLUCOSAMINYL-PHOSPHATIDYLINOSITOL DE-N-ACETYLASE-RELATED"/>
    <property type="match status" value="1"/>
</dbReference>
<dbReference type="CDD" id="cd00038">
    <property type="entry name" value="CAP_ED"/>
    <property type="match status" value="1"/>
</dbReference>
<dbReference type="Pfam" id="PF02585">
    <property type="entry name" value="PIG-L"/>
    <property type="match status" value="1"/>
</dbReference>
<keyword evidence="1" id="KW-0862">Zinc</keyword>
<protein>
    <submittedName>
        <fullName evidence="4">Cyclic nucleotide-binding domain-containing protein</fullName>
    </submittedName>
</protein>
<reference evidence="4 5" key="1">
    <citation type="submission" date="2016-10" db="EMBL/GenBank/DDBJ databases">
        <authorList>
            <person name="de Groot N.N."/>
        </authorList>
    </citation>
    <scope>NUCLEOTIDE SEQUENCE [LARGE SCALE GENOMIC DNA]</scope>
    <source>
        <strain evidence="4 5">DSM 21741</strain>
    </source>
</reference>
<dbReference type="EMBL" id="LT629749">
    <property type="protein sequence ID" value="SDR86413.1"/>
    <property type="molecule type" value="Genomic_DNA"/>
</dbReference>
<dbReference type="PROSITE" id="PS50042">
    <property type="entry name" value="CNMP_BINDING_3"/>
    <property type="match status" value="1"/>
</dbReference>
<dbReference type="Proteomes" id="UP000199092">
    <property type="component" value="Chromosome I"/>
</dbReference>
<dbReference type="InterPro" id="IPR018490">
    <property type="entry name" value="cNMP-bd_dom_sf"/>
</dbReference>
<evidence type="ECO:0000313" key="4">
    <source>
        <dbReference type="EMBL" id="SDR86413.1"/>
    </source>
</evidence>
<evidence type="ECO:0000256" key="1">
    <source>
        <dbReference type="ARBA" id="ARBA00022833"/>
    </source>
</evidence>
<dbReference type="Pfam" id="PF00027">
    <property type="entry name" value="cNMP_binding"/>
    <property type="match status" value="1"/>
</dbReference>
<accession>A0A1H1MI16</accession>
<evidence type="ECO:0000259" key="3">
    <source>
        <dbReference type="PROSITE" id="PS50042"/>
    </source>
</evidence>
<dbReference type="InterPro" id="IPR024078">
    <property type="entry name" value="LmbE-like_dom_sf"/>
</dbReference>
<name>A0A1H1MI16_9ACTN</name>
<evidence type="ECO:0000313" key="5">
    <source>
        <dbReference type="Proteomes" id="UP000199092"/>
    </source>
</evidence>
<proteinExistence type="predicted"/>
<feature type="region of interest" description="Disordered" evidence="2">
    <location>
        <begin position="306"/>
        <end position="337"/>
    </location>
</feature>
<dbReference type="SUPFAM" id="SSF51206">
    <property type="entry name" value="cAMP-binding domain-like"/>
    <property type="match status" value="1"/>
</dbReference>
<dbReference type="SUPFAM" id="SSF102588">
    <property type="entry name" value="LmbE-like"/>
    <property type="match status" value="1"/>
</dbReference>
<dbReference type="AlphaFoldDB" id="A0A1H1MI16"/>
<dbReference type="GO" id="GO:0016137">
    <property type="term" value="P:glycoside metabolic process"/>
    <property type="evidence" value="ECO:0007669"/>
    <property type="project" value="UniProtKB-ARBA"/>
</dbReference>
<sequence length="386" mass="40540">MTPRPPSPDGLAALWGPLEPGERPLRVLGLFAHPDDEVFCVGGTIALAAAAGAETALVSLTQGDAGQIRDSAVATRRTLGATRVGELEAAAKALGVGAVECFDLGDGNLARMPYADLVVLVREVLQRHAPDVVVTFGDDGGFGHPDHMASSRAVLSAREQLARPLRVLHARFPAHDRLLVDLLVEWLTSRERESVGTAGFGNALRLFADGSSVLGFAADHLHVQWFPAGSFVIEQGEPATELFCILSGSVDIVVEDADGGLRTVDTAYAGAFVGQDGLATNRPRNAHVIARDDVTCFVLSPRGRDLSAGRGTSATVADDPSGSDRPGPAADDPDGEDDVVVDVHAALDQKIAALVAHRSQYALDAELLPRQVLSPLLSTEYFTVVG</sequence>
<evidence type="ECO:0000256" key="2">
    <source>
        <dbReference type="SAM" id="MobiDB-lite"/>
    </source>
</evidence>
<keyword evidence="5" id="KW-1185">Reference proteome</keyword>
<dbReference type="InterPro" id="IPR014710">
    <property type="entry name" value="RmlC-like_jellyroll"/>
</dbReference>